<accession>A0A316D9C8</accession>
<dbReference type="PROSITE" id="PS00599">
    <property type="entry name" value="AA_TRANSFER_CLASS_2"/>
    <property type="match status" value="1"/>
</dbReference>
<dbReference type="GO" id="GO:0008710">
    <property type="term" value="F:8-amino-7-oxononanoate synthase activity"/>
    <property type="evidence" value="ECO:0007669"/>
    <property type="project" value="UniProtKB-EC"/>
</dbReference>
<proteinExistence type="inferred from homology"/>
<gene>
    <name evidence="14" type="ORF">C7459_10671</name>
</gene>
<dbReference type="InterPro" id="IPR004839">
    <property type="entry name" value="Aminotransferase_I/II_large"/>
</dbReference>
<name>A0A316D9C8_9BACL</name>
<dbReference type="AlphaFoldDB" id="A0A316D9C8"/>
<keyword evidence="7" id="KW-0093">Biotin biosynthesis</keyword>
<dbReference type="EC" id="2.3.1.47" evidence="5"/>
<comment type="subunit">
    <text evidence="4">Homodimer.</text>
</comment>
<evidence type="ECO:0000313" key="15">
    <source>
        <dbReference type="Proteomes" id="UP000245634"/>
    </source>
</evidence>
<dbReference type="GO" id="GO:0030170">
    <property type="term" value="F:pyridoxal phosphate binding"/>
    <property type="evidence" value="ECO:0007669"/>
    <property type="project" value="InterPro"/>
</dbReference>
<evidence type="ECO:0000256" key="9">
    <source>
        <dbReference type="ARBA" id="ARBA00032610"/>
    </source>
</evidence>
<keyword evidence="6" id="KW-0808">Transferase</keyword>
<dbReference type="SUPFAM" id="SSF53383">
    <property type="entry name" value="PLP-dependent transferases"/>
    <property type="match status" value="1"/>
</dbReference>
<organism evidence="14 15">
    <name type="scientific">Tumebacillus permanentifrigoris</name>
    <dbReference type="NCBI Taxonomy" id="378543"/>
    <lineage>
        <taxon>Bacteria</taxon>
        <taxon>Bacillati</taxon>
        <taxon>Bacillota</taxon>
        <taxon>Bacilli</taxon>
        <taxon>Bacillales</taxon>
        <taxon>Alicyclobacillaceae</taxon>
        <taxon>Tumebacillus</taxon>
    </lineage>
</organism>
<reference evidence="14 15" key="1">
    <citation type="submission" date="2018-05" db="EMBL/GenBank/DDBJ databases">
        <title>Genomic Encyclopedia of Type Strains, Phase IV (KMG-IV): sequencing the most valuable type-strain genomes for metagenomic binning, comparative biology and taxonomic classification.</title>
        <authorList>
            <person name="Goeker M."/>
        </authorList>
    </citation>
    <scope>NUCLEOTIDE SEQUENCE [LARGE SCALE GENOMIC DNA]</scope>
    <source>
        <strain evidence="14 15">DSM 18773</strain>
    </source>
</reference>
<dbReference type="GO" id="GO:0009102">
    <property type="term" value="P:biotin biosynthetic process"/>
    <property type="evidence" value="ECO:0007669"/>
    <property type="project" value="UniProtKB-KW"/>
</dbReference>
<comment type="caution">
    <text evidence="14">The sequence shown here is derived from an EMBL/GenBank/DDBJ whole genome shotgun (WGS) entry which is preliminary data.</text>
</comment>
<keyword evidence="15" id="KW-1185">Reference proteome</keyword>
<dbReference type="Proteomes" id="UP000245634">
    <property type="component" value="Unassembled WGS sequence"/>
</dbReference>
<keyword evidence="8 12" id="KW-0663">Pyridoxal phosphate</keyword>
<dbReference type="PANTHER" id="PTHR13693">
    <property type="entry name" value="CLASS II AMINOTRANSFERASE/8-AMINO-7-OXONONANOATE SYNTHASE"/>
    <property type="match status" value="1"/>
</dbReference>
<dbReference type="Pfam" id="PF00155">
    <property type="entry name" value="Aminotran_1_2"/>
    <property type="match status" value="1"/>
</dbReference>
<evidence type="ECO:0000256" key="5">
    <source>
        <dbReference type="ARBA" id="ARBA00013187"/>
    </source>
</evidence>
<evidence type="ECO:0000313" key="14">
    <source>
        <dbReference type="EMBL" id="PWK13791.1"/>
    </source>
</evidence>
<comment type="catalytic activity">
    <reaction evidence="11">
        <text>6-carboxyhexanoyl-[ACP] + L-alanine + H(+) = (8S)-8-amino-7-oxononanoate + holo-[ACP] + CO2</text>
        <dbReference type="Rhea" id="RHEA:42288"/>
        <dbReference type="Rhea" id="RHEA-COMP:9685"/>
        <dbReference type="Rhea" id="RHEA-COMP:9955"/>
        <dbReference type="ChEBI" id="CHEBI:15378"/>
        <dbReference type="ChEBI" id="CHEBI:16526"/>
        <dbReference type="ChEBI" id="CHEBI:57972"/>
        <dbReference type="ChEBI" id="CHEBI:64479"/>
        <dbReference type="ChEBI" id="CHEBI:78846"/>
        <dbReference type="ChEBI" id="CHEBI:149468"/>
        <dbReference type="EC" id="2.3.1.47"/>
    </reaction>
</comment>
<evidence type="ECO:0000256" key="2">
    <source>
        <dbReference type="ARBA" id="ARBA00004746"/>
    </source>
</evidence>
<dbReference type="InterPro" id="IPR015421">
    <property type="entry name" value="PyrdxlP-dep_Trfase_major"/>
</dbReference>
<evidence type="ECO:0000256" key="7">
    <source>
        <dbReference type="ARBA" id="ARBA00022756"/>
    </source>
</evidence>
<dbReference type="CDD" id="cd06454">
    <property type="entry name" value="KBL_like"/>
    <property type="match status" value="1"/>
</dbReference>
<dbReference type="InterPro" id="IPR015422">
    <property type="entry name" value="PyrdxlP-dep_Trfase_small"/>
</dbReference>
<feature type="domain" description="Aminotransferase class I/classII large" evidence="13">
    <location>
        <begin position="41"/>
        <end position="404"/>
    </location>
</feature>
<dbReference type="InterPro" id="IPR050087">
    <property type="entry name" value="AON_synthase_class-II"/>
</dbReference>
<comment type="cofactor">
    <cofactor evidence="1 12">
        <name>pyridoxal 5'-phosphate</name>
        <dbReference type="ChEBI" id="CHEBI:597326"/>
    </cofactor>
</comment>
<evidence type="ECO:0000256" key="4">
    <source>
        <dbReference type="ARBA" id="ARBA00011738"/>
    </source>
</evidence>
<dbReference type="PANTHER" id="PTHR13693:SF100">
    <property type="entry name" value="8-AMINO-7-OXONONANOATE SYNTHASE"/>
    <property type="match status" value="1"/>
</dbReference>
<evidence type="ECO:0000256" key="8">
    <source>
        <dbReference type="ARBA" id="ARBA00022898"/>
    </source>
</evidence>
<evidence type="ECO:0000256" key="10">
    <source>
        <dbReference type="ARBA" id="ARBA00033381"/>
    </source>
</evidence>
<dbReference type="Gene3D" id="3.40.640.10">
    <property type="entry name" value="Type I PLP-dependent aspartate aminotransferase-like (Major domain)"/>
    <property type="match status" value="1"/>
</dbReference>
<comment type="similarity">
    <text evidence="3">Belongs to the class-II pyridoxal-phosphate-dependent aminotransferase family. BioF subfamily.</text>
</comment>
<comment type="pathway">
    <text evidence="2">Cofactor biosynthesis; biotin biosynthesis.</text>
</comment>
<evidence type="ECO:0000256" key="11">
    <source>
        <dbReference type="ARBA" id="ARBA00047715"/>
    </source>
</evidence>
<dbReference type="RefSeq" id="WP_109688270.1">
    <property type="nucleotide sequence ID" value="NZ_QGGL01000006.1"/>
</dbReference>
<sequence>MDFKSELDAIRDAGLYRRLRRMESASSRVVVVEGREMLMCASNNYLGLADEPLLQETAIEAIRQFGTGSGGSRLTTGNTALHEHLERELAEFKGTEAALLFNTGYMANLAALTTLVGSGDLILSDSLNHASLIDGARLSRADVQIYEHCNLTDLEKKLAVARGLKTSESAESAESAECISDSRIRSRKGGLYDRILIVTDGVFSMDGDIAPLPGICDLAERYGADVMVDDAHATGVLGSKGAGTADHFNCQTRVAVQMGTLSKALGAEGGYIAGSRDMVEYLINRARPFIYSTAMSPAGIGAVLAALQIVKNEPVRRSHLLVRAKRLRHQLLAADFEVLPSDTPILGIVLGEADHAVQFARELEAVGVFAPAIRPPTVPAGTSRIRLTLTASHTDADMDSIVKAFQQARTNLAEGGA</sequence>
<dbReference type="OrthoDB" id="9807157at2"/>
<evidence type="ECO:0000256" key="1">
    <source>
        <dbReference type="ARBA" id="ARBA00001933"/>
    </source>
</evidence>
<dbReference type="EMBL" id="QGGL01000006">
    <property type="protein sequence ID" value="PWK13791.1"/>
    <property type="molecule type" value="Genomic_DNA"/>
</dbReference>
<evidence type="ECO:0000259" key="13">
    <source>
        <dbReference type="Pfam" id="PF00155"/>
    </source>
</evidence>
<evidence type="ECO:0000256" key="3">
    <source>
        <dbReference type="ARBA" id="ARBA00010008"/>
    </source>
</evidence>
<dbReference type="Gene3D" id="3.90.1150.10">
    <property type="entry name" value="Aspartate Aminotransferase, domain 1"/>
    <property type="match status" value="1"/>
</dbReference>
<evidence type="ECO:0000256" key="6">
    <source>
        <dbReference type="ARBA" id="ARBA00022679"/>
    </source>
</evidence>
<dbReference type="InterPro" id="IPR015424">
    <property type="entry name" value="PyrdxlP-dep_Trfase"/>
</dbReference>
<dbReference type="InterPro" id="IPR001917">
    <property type="entry name" value="Aminotrans_II_pyridoxalP_BS"/>
</dbReference>
<evidence type="ECO:0000256" key="12">
    <source>
        <dbReference type="RuleBase" id="RU003693"/>
    </source>
</evidence>
<protein>
    <recommendedName>
        <fullName evidence="5">8-amino-7-oxononanoate synthase</fullName>
        <ecNumber evidence="5">2.3.1.47</ecNumber>
    </recommendedName>
    <alternativeName>
        <fullName evidence="9">7-keto-8-amino-pelargonic acid synthase</fullName>
    </alternativeName>
    <alternativeName>
        <fullName evidence="10">8-amino-7-ketopelargonate synthase</fullName>
    </alternativeName>
</protein>